<accession>S3BSG2</accession>
<organism evidence="2 3">
    <name type="scientific">Ophiostoma piceae (strain UAMH 11346)</name>
    <name type="common">Sap stain fungus</name>
    <dbReference type="NCBI Taxonomy" id="1262450"/>
    <lineage>
        <taxon>Eukaryota</taxon>
        <taxon>Fungi</taxon>
        <taxon>Dikarya</taxon>
        <taxon>Ascomycota</taxon>
        <taxon>Pezizomycotina</taxon>
        <taxon>Sordariomycetes</taxon>
        <taxon>Sordariomycetidae</taxon>
        <taxon>Ophiostomatales</taxon>
        <taxon>Ophiostomataceae</taxon>
        <taxon>Ophiostoma</taxon>
    </lineage>
</organism>
<keyword evidence="3" id="KW-1185">Reference proteome</keyword>
<dbReference type="InterPro" id="IPR051678">
    <property type="entry name" value="AGP_Transferase"/>
</dbReference>
<evidence type="ECO:0000313" key="3">
    <source>
        <dbReference type="Proteomes" id="UP000016923"/>
    </source>
</evidence>
<feature type="domain" description="Aminoglycoside phosphotransferase" evidence="1">
    <location>
        <begin position="81"/>
        <end position="305"/>
    </location>
</feature>
<dbReference type="Pfam" id="PF01636">
    <property type="entry name" value="APH"/>
    <property type="match status" value="1"/>
</dbReference>
<dbReference type="SUPFAM" id="SSF56112">
    <property type="entry name" value="Protein kinase-like (PK-like)"/>
    <property type="match status" value="1"/>
</dbReference>
<dbReference type="OrthoDB" id="4836165at2759"/>
<dbReference type="eggNOG" id="ENOG502SI0S">
    <property type="taxonomic scope" value="Eukaryota"/>
</dbReference>
<proteinExistence type="predicted"/>
<dbReference type="Proteomes" id="UP000016923">
    <property type="component" value="Unassembled WGS sequence"/>
</dbReference>
<dbReference type="PANTHER" id="PTHR21310">
    <property type="entry name" value="AMINOGLYCOSIDE PHOSPHOTRANSFERASE-RELATED-RELATED"/>
    <property type="match status" value="1"/>
</dbReference>
<name>S3BSG2_OPHP1</name>
<dbReference type="VEuPathDB" id="FungiDB:F503_04709"/>
<protein>
    <recommendedName>
        <fullName evidence="1">Aminoglycoside phosphotransferase domain-containing protein</fullName>
    </recommendedName>
</protein>
<dbReference type="InterPro" id="IPR002575">
    <property type="entry name" value="Aminoglycoside_PTrfase"/>
</dbReference>
<sequence length="409" mass="44918">MTPPNATEKALNWKECDYTPEATLAKTTAQANWPALCAIASGLRDGISCSPTDQATNGLYNMARLLRFEDGVLWLARLSMHRSAAVSTKLRSEIDTMGWIKAQSTLPIPAVYASEVDENNAVGVPYVLMEFLPGNTGMNAAGGWDVHRGEIPELQQPRFFRDVAKCHVKMAQLRLPQIGRVFQTADGAFKAGPIPDVGGPFDTAAAYIHAWADHYNQEGFRLSAEEIVEIMGDVPEAQQVVEGTRNFSRRLKEIALQLDAKEETSNSHNSGPFPLYHPDFLHSNIIVAGDDDFSVLGVIDWEGAHTVPVELLRFPRFLELMPRSFGRASRYGSDGQLVGESDRRMQKACETYLQMVRDAEKELGADCLLSSSLSDENTQALGHVIDAFGNGRLGLYGQVLDEVEASLSS</sequence>
<dbReference type="HOGENOM" id="CLU_038960_0_0_1"/>
<evidence type="ECO:0000313" key="2">
    <source>
        <dbReference type="EMBL" id="EPE04194.1"/>
    </source>
</evidence>
<dbReference type="AlphaFoldDB" id="S3BSG2"/>
<dbReference type="OMA" id="TAMPISF"/>
<dbReference type="InterPro" id="IPR011009">
    <property type="entry name" value="Kinase-like_dom_sf"/>
</dbReference>
<dbReference type="STRING" id="1262450.S3BSG2"/>
<dbReference type="PANTHER" id="PTHR21310:SF15">
    <property type="entry name" value="AMINOGLYCOSIDE PHOSPHOTRANSFERASE DOMAIN-CONTAINING PROTEIN"/>
    <property type="match status" value="1"/>
</dbReference>
<reference evidence="2 3" key="1">
    <citation type="journal article" date="2013" name="BMC Genomics">
        <title>The genome and transcriptome of the pine saprophyte Ophiostoma piceae, and a comparison with the bark beetle-associated pine pathogen Grosmannia clavigera.</title>
        <authorList>
            <person name="Haridas S."/>
            <person name="Wang Y."/>
            <person name="Lim L."/>
            <person name="Massoumi Alamouti S."/>
            <person name="Jackman S."/>
            <person name="Docking R."/>
            <person name="Robertson G."/>
            <person name="Birol I."/>
            <person name="Bohlmann J."/>
            <person name="Breuil C."/>
        </authorList>
    </citation>
    <scope>NUCLEOTIDE SEQUENCE [LARGE SCALE GENOMIC DNA]</scope>
    <source>
        <strain evidence="2 3">UAMH 11346</strain>
    </source>
</reference>
<dbReference type="EMBL" id="KE148162">
    <property type="protein sequence ID" value="EPE04194.1"/>
    <property type="molecule type" value="Genomic_DNA"/>
</dbReference>
<evidence type="ECO:0000259" key="1">
    <source>
        <dbReference type="Pfam" id="PF01636"/>
    </source>
</evidence>
<gene>
    <name evidence="2" type="ORF">F503_04709</name>
</gene>